<evidence type="ECO:0000313" key="4">
    <source>
        <dbReference type="EMBL" id="EEC07005.1"/>
    </source>
</evidence>
<dbReference type="VEuPathDB" id="VectorBase:ISCW003626"/>
<evidence type="ECO:0000259" key="3">
    <source>
        <dbReference type="PROSITE" id="PS50158"/>
    </source>
</evidence>
<evidence type="ECO:0000256" key="1">
    <source>
        <dbReference type="PROSITE-ProRule" id="PRU00047"/>
    </source>
</evidence>
<dbReference type="EMBL" id="ABJB010252156">
    <property type="status" value="NOT_ANNOTATED_CDS"/>
    <property type="molecule type" value="Genomic_DNA"/>
</dbReference>
<dbReference type="EMBL" id="ABJB010285155">
    <property type="status" value="NOT_ANNOTATED_CDS"/>
    <property type="molecule type" value="Genomic_DNA"/>
</dbReference>
<dbReference type="VEuPathDB" id="VectorBase:ISCI003626"/>
<dbReference type="InterPro" id="IPR001878">
    <property type="entry name" value="Znf_CCHC"/>
</dbReference>
<accession>B7PK83</accession>
<dbReference type="EMBL" id="ABJB010883778">
    <property type="status" value="NOT_ANNOTATED_CDS"/>
    <property type="molecule type" value="Genomic_DNA"/>
</dbReference>
<feature type="compositionally biased region" description="Polar residues" evidence="2">
    <location>
        <begin position="596"/>
        <end position="613"/>
    </location>
</feature>
<feature type="region of interest" description="Disordered" evidence="2">
    <location>
        <begin position="1"/>
        <end position="163"/>
    </location>
</feature>
<keyword evidence="6" id="KW-1185">Reference proteome</keyword>
<dbReference type="EMBL" id="ABJB011137099">
    <property type="status" value="NOT_ANNOTATED_CDS"/>
    <property type="molecule type" value="Genomic_DNA"/>
</dbReference>
<dbReference type="VEuPathDB" id="VectorBase:ISCP_027686"/>
<dbReference type="InParanoid" id="B7PK83"/>
<feature type="region of interest" description="Disordered" evidence="2">
    <location>
        <begin position="465"/>
        <end position="510"/>
    </location>
</feature>
<dbReference type="AlphaFoldDB" id="B7PK83"/>
<dbReference type="Proteomes" id="UP000001555">
    <property type="component" value="Unassembled WGS sequence"/>
</dbReference>
<feature type="compositionally biased region" description="Basic and acidic residues" evidence="2">
    <location>
        <begin position="103"/>
        <end position="132"/>
    </location>
</feature>
<feature type="compositionally biased region" description="Polar residues" evidence="2">
    <location>
        <begin position="490"/>
        <end position="503"/>
    </location>
</feature>
<feature type="compositionally biased region" description="Polar residues" evidence="2">
    <location>
        <begin position="366"/>
        <end position="385"/>
    </location>
</feature>
<dbReference type="PANTHER" id="PTHR22426:SF2">
    <property type="entry name" value="ARGININE_SERINE-RICH COILED-COIL PROTEIN 2"/>
    <property type="match status" value="1"/>
</dbReference>
<feature type="compositionally biased region" description="Basic and acidic residues" evidence="2">
    <location>
        <begin position="68"/>
        <end position="96"/>
    </location>
</feature>
<dbReference type="EMBL" id="DS731433">
    <property type="protein sequence ID" value="EEC07005.1"/>
    <property type="molecule type" value="Genomic_DNA"/>
</dbReference>
<feature type="region of interest" description="Disordered" evidence="2">
    <location>
        <begin position="576"/>
        <end position="632"/>
    </location>
</feature>
<keyword evidence="1" id="KW-0479">Metal-binding</keyword>
<dbReference type="VEuPathDB" id="VectorBase:ISCP_016452"/>
<evidence type="ECO:0000313" key="6">
    <source>
        <dbReference type="Proteomes" id="UP000001555"/>
    </source>
</evidence>
<dbReference type="OrthoDB" id="6488512at2759"/>
<feature type="compositionally biased region" description="Basic and acidic residues" evidence="2">
    <location>
        <begin position="17"/>
        <end position="60"/>
    </location>
</feature>
<keyword evidence="1" id="KW-0862">Zinc</keyword>
<feature type="region of interest" description="Disordered" evidence="2">
    <location>
        <begin position="340"/>
        <end position="411"/>
    </location>
</feature>
<dbReference type="PaxDb" id="6945-B7PK83"/>
<dbReference type="GO" id="GO:0008270">
    <property type="term" value="F:zinc ion binding"/>
    <property type="evidence" value="ECO:0007669"/>
    <property type="project" value="UniProtKB-KW"/>
</dbReference>
<dbReference type="GO" id="GO:0003676">
    <property type="term" value="F:nucleic acid binding"/>
    <property type="evidence" value="ECO:0007669"/>
    <property type="project" value="InterPro"/>
</dbReference>
<dbReference type="EMBL" id="ABJB010478566">
    <property type="status" value="NOT_ANNOTATED_CDS"/>
    <property type="molecule type" value="Genomic_DNA"/>
</dbReference>
<feature type="compositionally biased region" description="Basic residues" evidence="2">
    <location>
        <begin position="579"/>
        <end position="594"/>
    </location>
</feature>
<sequence>MPSVPKKPQGQSGQADKAGKADKADNDKSDDYNKSEISDTKEKSGKSDSGSQDKSDDKTSSKTQSQSKSKDKSRDTSPEKDHGKNPDKDGSNEKSSSKTQSKSQDRSQEKNPEKSQGKKEKSKERDEKGDEKDTAEEGSLHEGSQQHGGAKSETAGPDRGIEGISTLPEMHALRLMYENAVLNVRNRQLQWLVSELKQEHLITVHQVGQLRKRRGLYTGPAAPAVDRAVSATLIGTDGATVASSGIRLDESRYANLTAVVVNIEDNDQGIPVKLYKKTIPACHRCGTVGHRADICPRPQAGRCGRCGSQVAPTSEGPAEHDCIPCCLLCGGNHLTGAAGCTGKYRKPIKPGTPPTNARRKSAPKQAPTTKGNNRTSTSTQEQPGQRTRDAKSGTRTKAPTFNAGDFPPLESAQTKVNGWVGAVPGPLSPSQTEVALQRQNAELRRQTGILANKIQELEAKLARLTEPQEQDGSSEPMQQAEPVDHDDRASTASGPSSVSQCSGRTPVGHMPLIDHRLENLERTIADMPGKILESVGASFKELWKQKLPHIVQGIIPAVTDSILSTVQRRASVEIENSRYRSRSPRPDSRRRKVFPRQTTGSLEHNPAAPSSETLLPLPKAPSSSGIGRAPQN</sequence>
<organism>
    <name type="scientific">Ixodes scapularis</name>
    <name type="common">Black-legged tick</name>
    <name type="synonym">Deer tick</name>
    <dbReference type="NCBI Taxonomy" id="6945"/>
    <lineage>
        <taxon>Eukaryota</taxon>
        <taxon>Metazoa</taxon>
        <taxon>Ecdysozoa</taxon>
        <taxon>Arthropoda</taxon>
        <taxon>Chelicerata</taxon>
        <taxon>Arachnida</taxon>
        <taxon>Acari</taxon>
        <taxon>Parasitiformes</taxon>
        <taxon>Ixodida</taxon>
        <taxon>Ixodoidea</taxon>
        <taxon>Ixodidae</taxon>
        <taxon>Ixodinae</taxon>
        <taxon>Ixodes</taxon>
    </lineage>
</organism>
<reference evidence="4 6" key="1">
    <citation type="submission" date="2008-03" db="EMBL/GenBank/DDBJ databases">
        <title>Annotation of Ixodes scapularis.</title>
        <authorList>
            <consortium name="Ixodes scapularis Genome Project Consortium"/>
            <person name="Caler E."/>
            <person name="Hannick L.I."/>
            <person name="Bidwell S."/>
            <person name="Joardar V."/>
            <person name="Thiagarajan M."/>
            <person name="Amedeo P."/>
            <person name="Galinsky K.J."/>
            <person name="Schobel S."/>
            <person name="Inman J."/>
            <person name="Hostetler J."/>
            <person name="Miller J."/>
            <person name="Hammond M."/>
            <person name="Megy K."/>
            <person name="Lawson D."/>
            <person name="Kodira C."/>
            <person name="Sutton G."/>
            <person name="Meyer J."/>
            <person name="Hill C.A."/>
            <person name="Birren B."/>
            <person name="Nene V."/>
            <person name="Collins F."/>
            <person name="Alarcon-Chaidez F."/>
            <person name="Wikel S."/>
            <person name="Strausberg R."/>
        </authorList>
    </citation>
    <scope>NUCLEOTIDE SEQUENCE [LARGE SCALE GENOMIC DNA]</scope>
    <source>
        <strain evidence="6">Wikel</strain>
        <strain evidence="4">Wikel colony</strain>
    </source>
</reference>
<feature type="compositionally biased region" description="Polar residues" evidence="2">
    <location>
        <begin position="621"/>
        <end position="632"/>
    </location>
</feature>
<keyword evidence="1" id="KW-0863">Zinc-finger</keyword>
<evidence type="ECO:0000313" key="5">
    <source>
        <dbReference type="EnsemblMetazoa" id="ISCW003626-PA"/>
    </source>
</evidence>
<feature type="domain" description="CCHC-type" evidence="3">
    <location>
        <begin position="282"/>
        <end position="297"/>
    </location>
</feature>
<dbReference type="EnsemblMetazoa" id="ISCW003626-RA">
    <property type="protein sequence ID" value="ISCW003626-PA"/>
    <property type="gene ID" value="ISCW003626"/>
</dbReference>
<reference evidence="5" key="2">
    <citation type="submission" date="2020-05" db="UniProtKB">
        <authorList>
            <consortium name="EnsemblMetazoa"/>
        </authorList>
    </citation>
    <scope>IDENTIFICATION</scope>
    <source>
        <strain evidence="5">wikel</strain>
    </source>
</reference>
<dbReference type="PANTHER" id="PTHR22426">
    <property type="entry name" value="ARGININE_SERINE-RICH COILED-COIL PROTEIN 2"/>
    <property type="match status" value="1"/>
</dbReference>
<protein>
    <recommendedName>
        <fullName evidence="3">CCHC-type domain-containing protein</fullName>
    </recommendedName>
</protein>
<proteinExistence type="predicted"/>
<name>B7PK83_IXOSC</name>
<gene>
    <name evidence="4" type="ORF">IscW_ISCW003626</name>
</gene>
<dbReference type="PROSITE" id="PS50158">
    <property type="entry name" value="ZF_CCHC"/>
    <property type="match status" value="1"/>
</dbReference>
<dbReference type="HOGENOM" id="CLU_432985_0_0_1"/>
<evidence type="ECO:0000256" key="2">
    <source>
        <dbReference type="SAM" id="MobiDB-lite"/>
    </source>
</evidence>